<evidence type="ECO:0000256" key="3">
    <source>
        <dbReference type="ARBA" id="ARBA00023163"/>
    </source>
</evidence>
<dbReference type="Proteomes" id="UP000053593">
    <property type="component" value="Unassembled WGS sequence"/>
</dbReference>
<keyword evidence="2" id="KW-0240">DNA-directed RNA polymerase</keyword>
<feature type="compositionally biased region" description="Polar residues" evidence="5">
    <location>
        <begin position="86"/>
        <end position="118"/>
    </location>
</feature>
<accession>A0A0D0D3E3</accession>
<dbReference type="GO" id="GO:0005666">
    <property type="term" value="C:RNA polymerase III complex"/>
    <property type="evidence" value="ECO:0007669"/>
    <property type="project" value="InterPro"/>
</dbReference>
<keyword evidence="4" id="KW-0539">Nucleus</keyword>
<dbReference type="PANTHER" id="PTHR13408:SF0">
    <property type="entry name" value="DNA-DIRECTED RNA POLYMERASE III SUBUNIT RPC4"/>
    <property type="match status" value="1"/>
</dbReference>
<proteinExistence type="predicted"/>
<feature type="non-terminal residue" evidence="6">
    <location>
        <position position="389"/>
    </location>
</feature>
<dbReference type="HOGENOM" id="CLU_033578_0_0_1"/>
<dbReference type="Pfam" id="PF05132">
    <property type="entry name" value="RNA_pol_Rpc4"/>
    <property type="match status" value="1"/>
</dbReference>
<evidence type="ECO:0000313" key="6">
    <source>
        <dbReference type="EMBL" id="KIK63813.1"/>
    </source>
</evidence>
<feature type="compositionally biased region" description="Basic and acidic residues" evidence="5">
    <location>
        <begin position="122"/>
        <end position="134"/>
    </location>
</feature>
<sequence length="389" mass="42271">KAISSLAKRPSDVTRQGTQKLKFVPTLPARRRYEPVAESILPSTPSNDRGRGRGPADGKGKGRGVPKASVEMVASGPFALGPAMAATSSRRVAQASTPIPTPTKAGTSSLGAGLSQTAVPKIKTEERRSKLENEGKEEEEVYSDPDEGVEIIDMENVRQMDWMAPDSLRKEKAVKLKNEEPDAETGALHFVKPAIAMDLGKNEDVKDLETLMDDLGRLPEDSSDDSRRLYFFQFPSPFPTFTSSSTGNDAMQIDPPTTPGTKRVTFAANVKNESDMQQSTSSLSISDSSETKKELDGLIGHLEVYRSGARKIRLANGIVLDVTAATQASFLEHAVHLDLNENKLAVLGEIYKRYVVSPDVDVLLGAMDAQDNDNQLLEGEENLIRMDVT</sequence>
<feature type="compositionally biased region" description="Acidic residues" evidence="5">
    <location>
        <begin position="135"/>
        <end position="150"/>
    </location>
</feature>
<organism evidence="6 7">
    <name type="scientific">Collybiopsis luxurians FD-317 M1</name>
    <dbReference type="NCBI Taxonomy" id="944289"/>
    <lineage>
        <taxon>Eukaryota</taxon>
        <taxon>Fungi</taxon>
        <taxon>Dikarya</taxon>
        <taxon>Basidiomycota</taxon>
        <taxon>Agaricomycotina</taxon>
        <taxon>Agaricomycetes</taxon>
        <taxon>Agaricomycetidae</taxon>
        <taxon>Agaricales</taxon>
        <taxon>Marasmiineae</taxon>
        <taxon>Omphalotaceae</taxon>
        <taxon>Collybiopsis</taxon>
        <taxon>Collybiopsis luxurians</taxon>
    </lineage>
</organism>
<dbReference type="OrthoDB" id="5836119at2759"/>
<keyword evidence="7" id="KW-1185">Reference proteome</keyword>
<evidence type="ECO:0000313" key="7">
    <source>
        <dbReference type="Proteomes" id="UP000053593"/>
    </source>
</evidence>
<evidence type="ECO:0000256" key="4">
    <source>
        <dbReference type="ARBA" id="ARBA00023242"/>
    </source>
</evidence>
<feature type="region of interest" description="Disordered" evidence="5">
    <location>
        <begin position="84"/>
        <end position="150"/>
    </location>
</feature>
<feature type="region of interest" description="Disordered" evidence="5">
    <location>
        <begin position="1"/>
        <end position="69"/>
    </location>
</feature>
<keyword evidence="3" id="KW-0804">Transcription</keyword>
<gene>
    <name evidence="6" type="ORF">GYMLUDRAFT_162908</name>
</gene>
<dbReference type="EMBL" id="KN834763">
    <property type="protein sequence ID" value="KIK63813.1"/>
    <property type="molecule type" value="Genomic_DNA"/>
</dbReference>
<evidence type="ECO:0000256" key="2">
    <source>
        <dbReference type="ARBA" id="ARBA00022478"/>
    </source>
</evidence>
<dbReference type="GO" id="GO:0042797">
    <property type="term" value="P:tRNA transcription by RNA polymerase III"/>
    <property type="evidence" value="ECO:0007669"/>
    <property type="project" value="TreeGrafter"/>
</dbReference>
<dbReference type="GO" id="GO:0003677">
    <property type="term" value="F:DNA binding"/>
    <property type="evidence" value="ECO:0007669"/>
    <property type="project" value="InterPro"/>
</dbReference>
<evidence type="ECO:0000256" key="5">
    <source>
        <dbReference type="SAM" id="MobiDB-lite"/>
    </source>
</evidence>
<dbReference type="PANTHER" id="PTHR13408">
    <property type="entry name" value="DNA-DIRECTED RNA POLYMERASE III"/>
    <property type="match status" value="1"/>
</dbReference>
<protein>
    <recommendedName>
        <fullName evidence="8">DNA-directed RNA polymerase III subunit RPC4</fullName>
    </recommendedName>
</protein>
<evidence type="ECO:0000256" key="1">
    <source>
        <dbReference type="ARBA" id="ARBA00004123"/>
    </source>
</evidence>
<comment type="subcellular location">
    <subcellularLocation>
        <location evidence="1">Nucleus</location>
    </subcellularLocation>
</comment>
<reference evidence="6 7" key="1">
    <citation type="submission" date="2014-04" db="EMBL/GenBank/DDBJ databases">
        <title>Evolutionary Origins and Diversification of the Mycorrhizal Mutualists.</title>
        <authorList>
            <consortium name="DOE Joint Genome Institute"/>
            <consortium name="Mycorrhizal Genomics Consortium"/>
            <person name="Kohler A."/>
            <person name="Kuo A."/>
            <person name="Nagy L.G."/>
            <person name="Floudas D."/>
            <person name="Copeland A."/>
            <person name="Barry K.W."/>
            <person name="Cichocki N."/>
            <person name="Veneault-Fourrey C."/>
            <person name="LaButti K."/>
            <person name="Lindquist E.A."/>
            <person name="Lipzen A."/>
            <person name="Lundell T."/>
            <person name="Morin E."/>
            <person name="Murat C."/>
            <person name="Riley R."/>
            <person name="Ohm R."/>
            <person name="Sun H."/>
            <person name="Tunlid A."/>
            <person name="Henrissat B."/>
            <person name="Grigoriev I.V."/>
            <person name="Hibbett D.S."/>
            <person name="Martin F."/>
        </authorList>
    </citation>
    <scope>NUCLEOTIDE SEQUENCE [LARGE SCALE GENOMIC DNA]</scope>
    <source>
        <strain evidence="6 7">FD-317 M1</strain>
    </source>
</reference>
<dbReference type="InterPro" id="IPR007811">
    <property type="entry name" value="RPC4"/>
</dbReference>
<feature type="compositionally biased region" description="Basic and acidic residues" evidence="5">
    <location>
        <begin position="48"/>
        <end position="60"/>
    </location>
</feature>
<evidence type="ECO:0008006" key="8">
    <source>
        <dbReference type="Google" id="ProtNLM"/>
    </source>
</evidence>
<name>A0A0D0D3E3_9AGAR</name>
<dbReference type="AlphaFoldDB" id="A0A0D0D3E3"/>